<protein>
    <submittedName>
        <fullName evidence="1">Uncharacterized protein</fullName>
    </submittedName>
</protein>
<dbReference type="EMBL" id="BPVZ01000151">
    <property type="protein sequence ID" value="GKV41624.1"/>
    <property type="molecule type" value="Genomic_DNA"/>
</dbReference>
<name>A0AAV5LX14_9ROSI</name>
<evidence type="ECO:0000313" key="1">
    <source>
        <dbReference type="EMBL" id="GKV41624.1"/>
    </source>
</evidence>
<dbReference type="Proteomes" id="UP001054252">
    <property type="component" value="Unassembled WGS sequence"/>
</dbReference>
<keyword evidence="2" id="KW-1185">Reference proteome</keyword>
<dbReference type="AlphaFoldDB" id="A0AAV5LX14"/>
<sequence>MAKIQTNNGKIMADLVAALASYGILPQVGGPSFRPPYGGGEPDLQLAQLGQHFDPTQTSPL</sequence>
<organism evidence="1 2">
    <name type="scientific">Rubroshorea leprosula</name>
    <dbReference type="NCBI Taxonomy" id="152421"/>
    <lineage>
        <taxon>Eukaryota</taxon>
        <taxon>Viridiplantae</taxon>
        <taxon>Streptophyta</taxon>
        <taxon>Embryophyta</taxon>
        <taxon>Tracheophyta</taxon>
        <taxon>Spermatophyta</taxon>
        <taxon>Magnoliopsida</taxon>
        <taxon>eudicotyledons</taxon>
        <taxon>Gunneridae</taxon>
        <taxon>Pentapetalae</taxon>
        <taxon>rosids</taxon>
        <taxon>malvids</taxon>
        <taxon>Malvales</taxon>
        <taxon>Dipterocarpaceae</taxon>
        <taxon>Rubroshorea</taxon>
    </lineage>
</organism>
<proteinExistence type="predicted"/>
<evidence type="ECO:0000313" key="2">
    <source>
        <dbReference type="Proteomes" id="UP001054252"/>
    </source>
</evidence>
<comment type="caution">
    <text evidence="1">The sequence shown here is derived from an EMBL/GenBank/DDBJ whole genome shotgun (WGS) entry which is preliminary data.</text>
</comment>
<reference evidence="1 2" key="1">
    <citation type="journal article" date="2021" name="Commun. Biol.">
        <title>The genome of Shorea leprosula (Dipterocarpaceae) highlights the ecological relevance of drought in aseasonal tropical rainforests.</title>
        <authorList>
            <person name="Ng K.K.S."/>
            <person name="Kobayashi M.J."/>
            <person name="Fawcett J.A."/>
            <person name="Hatakeyama M."/>
            <person name="Paape T."/>
            <person name="Ng C.H."/>
            <person name="Ang C.C."/>
            <person name="Tnah L.H."/>
            <person name="Lee C.T."/>
            <person name="Nishiyama T."/>
            <person name="Sese J."/>
            <person name="O'Brien M.J."/>
            <person name="Copetti D."/>
            <person name="Mohd Noor M.I."/>
            <person name="Ong R.C."/>
            <person name="Putra M."/>
            <person name="Sireger I.Z."/>
            <person name="Indrioko S."/>
            <person name="Kosugi Y."/>
            <person name="Izuno A."/>
            <person name="Isagi Y."/>
            <person name="Lee S.L."/>
            <person name="Shimizu K.K."/>
        </authorList>
    </citation>
    <scope>NUCLEOTIDE SEQUENCE [LARGE SCALE GENOMIC DNA]</scope>
    <source>
        <strain evidence="1">214</strain>
    </source>
</reference>
<accession>A0AAV5LX14</accession>
<gene>
    <name evidence="1" type="ORF">SLEP1_g49130</name>
</gene>